<feature type="transmembrane region" description="Helical" evidence="1">
    <location>
        <begin position="233"/>
        <end position="252"/>
    </location>
</feature>
<feature type="transmembrane region" description="Helical" evidence="1">
    <location>
        <begin position="93"/>
        <end position="126"/>
    </location>
</feature>
<comment type="caution">
    <text evidence="3">The sequence shown here is derived from an EMBL/GenBank/DDBJ whole genome shotgun (WGS) entry which is preliminary data.</text>
</comment>
<reference evidence="3 4" key="1">
    <citation type="submission" date="2020-01" db="EMBL/GenBank/DDBJ databases">
        <title>Kibdelosporangium persica a novel Actinomycetes from a hot desert in Iran.</title>
        <authorList>
            <person name="Safaei N."/>
            <person name="Zaburannyi N."/>
            <person name="Mueller R."/>
            <person name="Wink J."/>
        </authorList>
    </citation>
    <scope>NUCLEOTIDE SEQUENCE [LARGE SCALE GENOMIC DNA]</scope>
    <source>
        <strain evidence="3 4">4NS15</strain>
    </source>
</reference>
<gene>
    <name evidence="3" type="ORF">GC106_81530</name>
</gene>
<dbReference type="InterPro" id="IPR052529">
    <property type="entry name" value="Bact_Transport_Assoc"/>
</dbReference>
<keyword evidence="1" id="KW-0812">Transmembrane</keyword>
<accession>A0ABX2FHJ4</accession>
<feature type="domain" description="DUF418" evidence="2">
    <location>
        <begin position="215"/>
        <end position="373"/>
    </location>
</feature>
<keyword evidence="1" id="KW-1133">Transmembrane helix</keyword>
<protein>
    <submittedName>
        <fullName evidence="3">Methylcrotonyl-CoA carboxylase carboxyl transferase subunit</fullName>
    </submittedName>
</protein>
<evidence type="ECO:0000256" key="1">
    <source>
        <dbReference type="SAM" id="Phobius"/>
    </source>
</evidence>
<dbReference type="EMBL" id="JAAATY010000046">
    <property type="protein sequence ID" value="NRN70879.1"/>
    <property type="molecule type" value="Genomic_DNA"/>
</dbReference>
<keyword evidence="1" id="KW-0472">Membrane</keyword>
<dbReference type="Proteomes" id="UP000763557">
    <property type="component" value="Unassembled WGS sequence"/>
</dbReference>
<name>A0ABX2FHJ4_9PSEU</name>
<evidence type="ECO:0000313" key="3">
    <source>
        <dbReference type="EMBL" id="NRN70879.1"/>
    </source>
</evidence>
<organism evidence="3 4">
    <name type="scientific">Kibdelosporangium persicum</name>
    <dbReference type="NCBI Taxonomy" id="2698649"/>
    <lineage>
        <taxon>Bacteria</taxon>
        <taxon>Bacillati</taxon>
        <taxon>Actinomycetota</taxon>
        <taxon>Actinomycetes</taxon>
        <taxon>Pseudonocardiales</taxon>
        <taxon>Pseudonocardiaceae</taxon>
        <taxon>Kibdelosporangium</taxon>
    </lineage>
</organism>
<keyword evidence="3" id="KW-0808">Transferase</keyword>
<dbReference type="GO" id="GO:0016740">
    <property type="term" value="F:transferase activity"/>
    <property type="evidence" value="ECO:0007669"/>
    <property type="project" value="UniProtKB-KW"/>
</dbReference>
<feature type="transmembrane region" description="Helical" evidence="1">
    <location>
        <begin position="264"/>
        <end position="284"/>
    </location>
</feature>
<keyword evidence="4" id="KW-1185">Reference proteome</keyword>
<proteinExistence type="predicted"/>
<feature type="transmembrane region" description="Helical" evidence="1">
    <location>
        <begin position="195"/>
        <end position="213"/>
    </location>
</feature>
<evidence type="ECO:0000313" key="4">
    <source>
        <dbReference type="Proteomes" id="UP000763557"/>
    </source>
</evidence>
<feature type="transmembrane region" description="Helical" evidence="1">
    <location>
        <begin position="331"/>
        <end position="353"/>
    </location>
</feature>
<feature type="transmembrane region" description="Helical" evidence="1">
    <location>
        <begin position="135"/>
        <end position="155"/>
    </location>
</feature>
<dbReference type="PANTHER" id="PTHR30590">
    <property type="entry name" value="INNER MEMBRANE PROTEIN"/>
    <property type="match status" value="1"/>
</dbReference>
<dbReference type="InterPro" id="IPR007349">
    <property type="entry name" value="DUF418"/>
</dbReference>
<feature type="transmembrane region" description="Helical" evidence="1">
    <location>
        <begin position="305"/>
        <end position="325"/>
    </location>
</feature>
<evidence type="ECO:0000259" key="2">
    <source>
        <dbReference type="Pfam" id="PF04235"/>
    </source>
</evidence>
<dbReference type="PANTHER" id="PTHR30590:SF2">
    <property type="entry name" value="INNER MEMBRANE PROTEIN"/>
    <property type="match status" value="1"/>
</dbReference>
<dbReference type="Pfam" id="PF04235">
    <property type="entry name" value="DUF418"/>
    <property type="match status" value="1"/>
</dbReference>
<feature type="transmembrane region" description="Helical" evidence="1">
    <location>
        <begin position="64"/>
        <end position="81"/>
    </location>
</feature>
<sequence>MSAPVVARDREPGLDVLRGFAVFGILLANIEAFADPGYLHRAAPLVGADAVAADLVAFLVESKFYVLFGFLFGYGLAVQLGRSLSGVRMARRLAVLFVIGAAHAVLLFAGDILMIYAIAGVLLFLLRGISAKRAAVLGVSILALFAILLMIAVLSGSAPIGEPAPGKAESVLANYRGDAGDVVTQRIEDLREIMLTWWALIPIILAYFLLGLAAGKSKLLHGRVIPSTRLWKALVVGLAVGLPPAALFAFATDGSGSWGIAMQGVGYFTAPALTMAYAAAILLFGRTAAGSRVHAMLAPVGRLALTNYLAQSLICALLFTGYGVALAGETGLAGALAIAMVVYAAQVVFSGWWTRRHAFGPAEWVLRSVTYWRRQPWHSGVSTSR</sequence>
<dbReference type="RefSeq" id="WP_173142037.1">
    <property type="nucleotide sequence ID" value="NZ_CBCSGW010000003.1"/>
</dbReference>